<organism evidence="9 10">
    <name type="scientific">Agrilactobacillus composti DSM 18527 = JCM 14202</name>
    <dbReference type="NCBI Taxonomy" id="1423734"/>
    <lineage>
        <taxon>Bacteria</taxon>
        <taxon>Bacillati</taxon>
        <taxon>Bacillota</taxon>
        <taxon>Bacilli</taxon>
        <taxon>Lactobacillales</taxon>
        <taxon>Lactobacillaceae</taxon>
        <taxon>Agrilactobacillus</taxon>
    </lineage>
</organism>
<keyword evidence="5 8" id="KW-0812">Transmembrane</keyword>
<dbReference type="PATRIC" id="fig|1423734.3.peg.1066"/>
<gene>
    <name evidence="9" type="ORF">FC83_GL001053</name>
</gene>
<dbReference type="STRING" id="1423734.FC83_GL001053"/>
<feature type="transmembrane region" description="Helical" evidence="8">
    <location>
        <begin position="279"/>
        <end position="297"/>
    </location>
</feature>
<evidence type="ECO:0000313" key="10">
    <source>
        <dbReference type="Proteomes" id="UP000051236"/>
    </source>
</evidence>
<proteinExistence type="inferred from homology"/>
<feature type="transmembrane region" description="Helical" evidence="8">
    <location>
        <begin position="163"/>
        <end position="183"/>
    </location>
</feature>
<dbReference type="PANTHER" id="PTHR30472">
    <property type="entry name" value="FERRIC ENTEROBACTIN TRANSPORT SYSTEM PERMEASE PROTEIN"/>
    <property type="match status" value="1"/>
</dbReference>
<evidence type="ECO:0000256" key="7">
    <source>
        <dbReference type="ARBA" id="ARBA00023136"/>
    </source>
</evidence>
<dbReference type="Gene3D" id="1.10.3470.10">
    <property type="entry name" value="ABC transporter involved in vitamin B12 uptake, BtuC"/>
    <property type="match status" value="1"/>
</dbReference>
<evidence type="ECO:0000256" key="2">
    <source>
        <dbReference type="ARBA" id="ARBA00007935"/>
    </source>
</evidence>
<dbReference type="GO" id="GO:0005886">
    <property type="term" value="C:plasma membrane"/>
    <property type="evidence" value="ECO:0007669"/>
    <property type="project" value="UniProtKB-SubCell"/>
</dbReference>
<dbReference type="CDD" id="cd06550">
    <property type="entry name" value="TM_ABC_iron-siderophores_like"/>
    <property type="match status" value="1"/>
</dbReference>
<keyword evidence="3" id="KW-0813">Transport</keyword>
<reference evidence="9 10" key="1">
    <citation type="journal article" date="2015" name="Genome Announc.">
        <title>Expanding the biotechnology potential of lactobacilli through comparative genomics of 213 strains and associated genera.</title>
        <authorList>
            <person name="Sun Z."/>
            <person name="Harris H.M."/>
            <person name="McCann A."/>
            <person name="Guo C."/>
            <person name="Argimon S."/>
            <person name="Zhang W."/>
            <person name="Yang X."/>
            <person name="Jeffery I.B."/>
            <person name="Cooney J.C."/>
            <person name="Kagawa T.F."/>
            <person name="Liu W."/>
            <person name="Song Y."/>
            <person name="Salvetti E."/>
            <person name="Wrobel A."/>
            <person name="Rasinkangas P."/>
            <person name="Parkhill J."/>
            <person name="Rea M.C."/>
            <person name="O'Sullivan O."/>
            <person name="Ritari J."/>
            <person name="Douillard F.P."/>
            <person name="Paul Ross R."/>
            <person name="Yang R."/>
            <person name="Briner A.E."/>
            <person name="Felis G.E."/>
            <person name="de Vos W.M."/>
            <person name="Barrangou R."/>
            <person name="Klaenhammer T.R."/>
            <person name="Caufield P.W."/>
            <person name="Cui Y."/>
            <person name="Zhang H."/>
            <person name="O'Toole P.W."/>
        </authorList>
    </citation>
    <scope>NUCLEOTIDE SEQUENCE [LARGE SCALE GENOMIC DNA]</scope>
    <source>
        <strain evidence="9 10">DSM 18527</strain>
    </source>
</reference>
<evidence type="ECO:0000256" key="3">
    <source>
        <dbReference type="ARBA" id="ARBA00022448"/>
    </source>
</evidence>
<keyword evidence="10" id="KW-1185">Reference proteome</keyword>
<feature type="transmembrane region" description="Helical" evidence="8">
    <location>
        <begin position="204"/>
        <end position="236"/>
    </location>
</feature>
<comment type="caution">
    <text evidence="9">The sequence shown here is derived from an EMBL/GenBank/DDBJ whole genome shotgun (WGS) entry which is preliminary data.</text>
</comment>
<dbReference type="SUPFAM" id="SSF81345">
    <property type="entry name" value="ABC transporter involved in vitamin B12 uptake, BtuC"/>
    <property type="match status" value="1"/>
</dbReference>
<comment type="similarity">
    <text evidence="2">Belongs to the binding-protein-dependent transport system permease family. FecCD subfamily.</text>
</comment>
<feature type="transmembrane region" description="Helical" evidence="8">
    <location>
        <begin position="33"/>
        <end position="53"/>
    </location>
</feature>
<evidence type="ECO:0000256" key="4">
    <source>
        <dbReference type="ARBA" id="ARBA00022475"/>
    </source>
</evidence>
<dbReference type="eggNOG" id="COG0609">
    <property type="taxonomic scope" value="Bacteria"/>
</dbReference>
<evidence type="ECO:0000256" key="8">
    <source>
        <dbReference type="SAM" id="Phobius"/>
    </source>
</evidence>
<evidence type="ECO:0000256" key="1">
    <source>
        <dbReference type="ARBA" id="ARBA00004651"/>
    </source>
</evidence>
<evidence type="ECO:0000256" key="6">
    <source>
        <dbReference type="ARBA" id="ARBA00022989"/>
    </source>
</evidence>
<protein>
    <submittedName>
        <fullName evidence="9">Ferrichrome import ABC transporter permease FhuB</fullName>
    </submittedName>
</protein>
<feature type="transmembrane region" description="Helical" evidence="8">
    <location>
        <begin position="65"/>
        <end position="83"/>
    </location>
</feature>
<keyword evidence="7 8" id="KW-0472">Membrane</keyword>
<evidence type="ECO:0000313" key="9">
    <source>
        <dbReference type="EMBL" id="KRM31051.1"/>
    </source>
</evidence>
<dbReference type="AlphaFoldDB" id="A0A0R1XSR6"/>
<dbReference type="GO" id="GO:0022857">
    <property type="term" value="F:transmembrane transporter activity"/>
    <property type="evidence" value="ECO:0007669"/>
    <property type="project" value="InterPro"/>
</dbReference>
<comment type="subcellular location">
    <subcellularLocation>
        <location evidence="1">Cell membrane</location>
        <topology evidence="1">Multi-pass membrane protein</topology>
    </subcellularLocation>
</comment>
<dbReference type="EMBL" id="AZGA01000084">
    <property type="protein sequence ID" value="KRM31051.1"/>
    <property type="molecule type" value="Genomic_DNA"/>
</dbReference>
<accession>A0A0R1XSR6</accession>
<dbReference type="InterPro" id="IPR037294">
    <property type="entry name" value="ABC_BtuC-like"/>
</dbReference>
<dbReference type="Proteomes" id="UP000051236">
    <property type="component" value="Unassembled WGS sequence"/>
</dbReference>
<keyword evidence="6 8" id="KW-1133">Transmembrane helix</keyword>
<dbReference type="InterPro" id="IPR000522">
    <property type="entry name" value="ABC_transptr_permease_BtuC"/>
</dbReference>
<name>A0A0R1XSR6_9LACO</name>
<keyword evidence="4" id="KW-1003">Cell membrane</keyword>
<sequence>MILNLLGGIKWYGLPSLWADTSPGFAIIWQIRFPRMIAAVLVGAMLAVAGQILQTVSRNPIADPSLHGINSGANLALIIGTIVGLPFTIYWRFGLAIIGALITFIFVMALSMGRGGMNPTRLILSGTVFSGFLNGIAYGFSILTHSSQRFRNFLVGGFSGTTLPQIGLLMGIFLLVLLFIFWLRQDITMLALDEKISQSLGNQLVVTRIFAVCVVVLATAISVAIGGNIAFIGLGIPHLVRFFDHRDFQHTFIENMLLGGAFLSFCDFLSKTLTAPYELPLGACSAALGGLFLIWYVRKDRRVAFS</sequence>
<dbReference type="PANTHER" id="PTHR30472:SF1">
    <property type="entry name" value="FE(3+) DICITRATE TRANSPORT SYSTEM PERMEASE PROTEIN FECC-RELATED"/>
    <property type="match status" value="1"/>
</dbReference>
<dbReference type="GO" id="GO:0033214">
    <property type="term" value="P:siderophore-iron import into cell"/>
    <property type="evidence" value="ECO:0007669"/>
    <property type="project" value="TreeGrafter"/>
</dbReference>
<feature type="transmembrane region" description="Helical" evidence="8">
    <location>
        <begin position="122"/>
        <end position="143"/>
    </location>
</feature>
<evidence type="ECO:0000256" key="5">
    <source>
        <dbReference type="ARBA" id="ARBA00022692"/>
    </source>
</evidence>
<feature type="transmembrane region" description="Helical" evidence="8">
    <location>
        <begin position="89"/>
        <end position="110"/>
    </location>
</feature>
<dbReference type="Pfam" id="PF01032">
    <property type="entry name" value="FecCD"/>
    <property type="match status" value="1"/>
</dbReference>